<dbReference type="EMBL" id="JACEFO010000740">
    <property type="protein sequence ID" value="KAF8758143.1"/>
    <property type="molecule type" value="Genomic_DNA"/>
</dbReference>
<evidence type="ECO:0000313" key="3">
    <source>
        <dbReference type="EMBL" id="KAF8758143.1"/>
    </source>
</evidence>
<dbReference type="Proteomes" id="UP000636709">
    <property type="component" value="Unassembled WGS sequence"/>
</dbReference>
<proteinExistence type="predicted"/>
<dbReference type="AlphaFoldDB" id="A0A835KPR6"/>
<sequence length="287" mass="32541">MTKLRRLQYLFGGELRPICVDPKNRLPRHLGKLCMACCAPKLLKNVEYMSGHPNRHDACSYWCHVVFPTLASRRLNPYGVVLPRGIRKVKSLRTLGLVNIAGGKAILQDIRRLTQLRRLAVIGVNQKNCQEFCSTLDDLCQLKSLLVEPDLGSSSYSLRGCLDGVSSPLKNLESLKLFGTMVKLPVWIIGLESLVKLRLRNTRLTEVDATMQVLGKLPNLAILPLWGNMFKLEDQRSLTFHREALFPSLMVLELNLLFRLRSVEFKDGATPKLELLCVCWRVHGRLL</sequence>
<dbReference type="SUPFAM" id="SSF52047">
    <property type="entry name" value="RNI-like"/>
    <property type="match status" value="1"/>
</dbReference>
<dbReference type="OrthoDB" id="598235at2759"/>
<accession>A0A835KPR6</accession>
<organism evidence="3 4">
    <name type="scientific">Digitaria exilis</name>
    <dbReference type="NCBI Taxonomy" id="1010633"/>
    <lineage>
        <taxon>Eukaryota</taxon>
        <taxon>Viridiplantae</taxon>
        <taxon>Streptophyta</taxon>
        <taxon>Embryophyta</taxon>
        <taxon>Tracheophyta</taxon>
        <taxon>Spermatophyta</taxon>
        <taxon>Magnoliopsida</taxon>
        <taxon>Liliopsida</taxon>
        <taxon>Poales</taxon>
        <taxon>Poaceae</taxon>
        <taxon>PACMAD clade</taxon>
        <taxon>Panicoideae</taxon>
        <taxon>Panicodae</taxon>
        <taxon>Paniceae</taxon>
        <taxon>Anthephorinae</taxon>
        <taxon>Digitaria</taxon>
    </lineage>
</organism>
<keyword evidence="1" id="KW-0677">Repeat</keyword>
<name>A0A835KPR6_9POAL</name>
<dbReference type="Pfam" id="PF23598">
    <property type="entry name" value="LRR_14"/>
    <property type="match status" value="1"/>
</dbReference>
<evidence type="ECO:0000259" key="2">
    <source>
        <dbReference type="Pfam" id="PF23598"/>
    </source>
</evidence>
<dbReference type="InterPro" id="IPR032675">
    <property type="entry name" value="LRR_dom_sf"/>
</dbReference>
<gene>
    <name evidence="3" type="ORF">HU200_010659</name>
</gene>
<dbReference type="PANTHER" id="PTHR47186:SF57">
    <property type="entry name" value="OS02G0478300 PROTEIN"/>
    <property type="match status" value="1"/>
</dbReference>
<evidence type="ECO:0000313" key="4">
    <source>
        <dbReference type="Proteomes" id="UP000636709"/>
    </source>
</evidence>
<comment type="caution">
    <text evidence="3">The sequence shown here is derived from an EMBL/GenBank/DDBJ whole genome shotgun (WGS) entry which is preliminary data.</text>
</comment>
<reference evidence="3" key="1">
    <citation type="submission" date="2020-07" db="EMBL/GenBank/DDBJ databases">
        <title>Genome sequence and genetic diversity analysis of an under-domesticated orphan crop, white fonio (Digitaria exilis).</title>
        <authorList>
            <person name="Bennetzen J.L."/>
            <person name="Chen S."/>
            <person name="Ma X."/>
            <person name="Wang X."/>
            <person name="Yssel A.E.J."/>
            <person name="Chaluvadi S.R."/>
            <person name="Johnson M."/>
            <person name="Gangashetty P."/>
            <person name="Hamidou F."/>
            <person name="Sanogo M.D."/>
            <person name="Zwaenepoel A."/>
            <person name="Wallace J."/>
            <person name="Van De Peer Y."/>
            <person name="Van Deynze A."/>
        </authorList>
    </citation>
    <scope>NUCLEOTIDE SEQUENCE</scope>
    <source>
        <tissue evidence="3">Leaves</tissue>
    </source>
</reference>
<feature type="domain" description="Disease resistance R13L4/SHOC-2-like LRR" evidence="2">
    <location>
        <begin position="79"/>
        <end position="283"/>
    </location>
</feature>
<protein>
    <recommendedName>
        <fullName evidence="2">Disease resistance R13L4/SHOC-2-like LRR domain-containing protein</fullName>
    </recommendedName>
</protein>
<keyword evidence="4" id="KW-1185">Reference proteome</keyword>
<dbReference type="Gene3D" id="3.80.10.10">
    <property type="entry name" value="Ribonuclease Inhibitor"/>
    <property type="match status" value="1"/>
</dbReference>
<evidence type="ECO:0000256" key="1">
    <source>
        <dbReference type="ARBA" id="ARBA00022737"/>
    </source>
</evidence>
<dbReference type="InterPro" id="IPR055414">
    <property type="entry name" value="LRR_R13L4/SHOC2-like"/>
</dbReference>
<dbReference type="PANTHER" id="PTHR47186">
    <property type="entry name" value="LEUCINE-RICH REPEAT-CONTAINING PROTEIN 57"/>
    <property type="match status" value="1"/>
</dbReference>